<sequence>MNPRGFRRGRIEKMRRRAETTPALAKDDRLGNAGSARGHPNAYCLHVYFYCRRQRPYSSSSPLSFIFFFLLPQQSTSMLS</sequence>
<evidence type="ECO:0000313" key="2">
    <source>
        <dbReference type="EMBL" id="KAK7367498.1"/>
    </source>
</evidence>
<protein>
    <submittedName>
        <fullName evidence="2">Uncharacterized protein</fullName>
    </submittedName>
</protein>
<dbReference type="Proteomes" id="UP001374584">
    <property type="component" value="Unassembled WGS sequence"/>
</dbReference>
<dbReference type="EMBL" id="JAYMYR010000004">
    <property type="protein sequence ID" value="KAK7367498.1"/>
    <property type="molecule type" value="Genomic_DNA"/>
</dbReference>
<reference evidence="2 3" key="1">
    <citation type="submission" date="2024-01" db="EMBL/GenBank/DDBJ databases">
        <title>The genomes of 5 underutilized Papilionoideae crops provide insights into root nodulation and disease resistanc.</title>
        <authorList>
            <person name="Jiang F."/>
        </authorList>
    </citation>
    <scope>NUCLEOTIDE SEQUENCE [LARGE SCALE GENOMIC DNA]</scope>
    <source>
        <strain evidence="2">JINMINGXINNONG_FW02</strain>
        <tissue evidence="2">Leaves</tissue>
    </source>
</reference>
<gene>
    <name evidence="2" type="ORF">VNO80_09510</name>
</gene>
<name>A0AAN9NBL3_PHACN</name>
<comment type="caution">
    <text evidence="2">The sequence shown here is derived from an EMBL/GenBank/DDBJ whole genome shotgun (WGS) entry which is preliminary data.</text>
</comment>
<evidence type="ECO:0000313" key="3">
    <source>
        <dbReference type="Proteomes" id="UP001374584"/>
    </source>
</evidence>
<evidence type="ECO:0000256" key="1">
    <source>
        <dbReference type="SAM" id="MobiDB-lite"/>
    </source>
</evidence>
<accession>A0AAN9NBL3</accession>
<keyword evidence="3" id="KW-1185">Reference proteome</keyword>
<feature type="region of interest" description="Disordered" evidence="1">
    <location>
        <begin position="1"/>
        <end position="36"/>
    </location>
</feature>
<organism evidence="2 3">
    <name type="scientific">Phaseolus coccineus</name>
    <name type="common">Scarlet runner bean</name>
    <name type="synonym">Phaseolus multiflorus</name>
    <dbReference type="NCBI Taxonomy" id="3886"/>
    <lineage>
        <taxon>Eukaryota</taxon>
        <taxon>Viridiplantae</taxon>
        <taxon>Streptophyta</taxon>
        <taxon>Embryophyta</taxon>
        <taxon>Tracheophyta</taxon>
        <taxon>Spermatophyta</taxon>
        <taxon>Magnoliopsida</taxon>
        <taxon>eudicotyledons</taxon>
        <taxon>Gunneridae</taxon>
        <taxon>Pentapetalae</taxon>
        <taxon>rosids</taxon>
        <taxon>fabids</taxon>
        <taxon>Fabales</taxon>
        <taxon>Fabaceae</taxon>
        <taxon>Papilionoideae</taxon>
        <taxon>50 kb inversion clade</taxon>
        <taxon>NPAAA clade</taxon>
        <taxon>indigoferoid/millettioid clade</taxon>
        <taxon>Phaseoleae</taxon>
        <taxon>Phaseolus</taxon>
    </lineage>
</organism>
<dbReference type="AlphaFoldDB" id="A0AAN9NBL3"/>
<feature type="compositionally biased region" description="Basic residues" evidence="1">
    <location>
        <begin position="1"/>
        <end position="16"/>
    </location>
</feature>
<proteinExistence type="predicted"/>